<dbReference type="AlphaFoldDB" id="A0A0R1K711"/>
<reference evidence="1 2" key="1">
    <citation type="journal article" date="2015" name="Genome Announc.">
        <title>Expanding the biotechnology potential of lactobacilli through comparative genomics of 213 strains and associated genera.</title>
        <authorList>
            <person name="Sun Z."/>
            <person name="Harris H.M."/>
            <person name="McCann A."/>
            <person name="Guo C."/>
            <person name="Argimon S."/>
            <person name="Zhang W."/>
            <person name="Yang X."/>
            <person name="Jeffery I.B."/>
            <person name="Cooney J.C."/>
            <person name="Kagawa T.F."/>
            <person name="Liu W."/>
            <person name="Song Y."/>
            <person name="Salvetti E."/>
            <person name="Wrobel A."/>
            <person name="Rasinkangas P."/>
            <person name="Parkhill J."/>
            <person name="Rea M.C."/>
            <person name="O'Sullivan O."/>
            <person name="Ritari J."/>
            <person name="Douillard F.P."/>
            <person name="Paul Ross R."/>
            <person name="Yang R."/>
            <person name="Briner A.E."/>
            <person name="Felis G.E."/>
            <person name="de Vos W.M."/>
            <person name="Barrangou R."/>
            <person name="Klaenhammer T.R."/>
            <person name="Caufield P.W."/>
            <person name="Cui Y."/>
            <person name="Zhang H."/>
            <person name="O'Toole P.W."/>
        </authorList>
    </citation>
    <scope>NUCLEOTIDE SEQUENCE [LARGE SCALE GENOMIC DNA]</scope>
    <source>
        <strain evidence="1 2">DSM 19682</strain>
    </source>
</reference>
<keyword evidence="2" id="KW-1185">Reference proteome</keyword>
<name>A0A0R1K711_9LACO</name>
<evidence type="ECO:0000313" key="2">
    <source>
        <dbReference type="Proteomes" id="UP000051248"/>
    </source>
</evidence>
<accession>A0A0R1K711</accession>
<dbReference type="Proteomes" id="UP000051248">
    <property type="component" value="Unassembled WGS sequence"/>
</dbReference>
<evidence type="ECO:0000313" key="1">
    <source>
        <dbReference type="EMBL" id="KRK79115.1"/>
    </source>
</evidence>
<proteinExistence type="predicted"/>
<protein>
    <submittedName>
        <fullName evidence="1">Uncharacterized protein</fullName>
    </submittedName>
</protein>
<gene>
    <name evidence="1" type="ORF">FD03_GL001478</name>
</gene>
<dbReference type="RefSeq" id="WP_162149792.1">
    <property type="nucleotide sequence ID" value="NZ_AZDZ01000019.1"/>
</dbReference>
<organism evidence="1 2">
    <name type="scientific">Companilactobacillus nodensis DSM 19682 = JCM 14932 = NBRC 107160</name>
    <dbReference type="NCBI Taxonomy" id="1423775"/>
    <lineage>
        <taxon>Bacteria</taxon>
        <taxon>Bacillati</taxon>
        <taxon>Bacillota</taxon>
        <taxon>Bacilli</taxon>
        <taxon>Lactobacillales</taxon>
        <taxon>Lactobacillaceae</taxon>
        <taxon>Companilactobacillus</taxon>
    </lineage>
</organism>
<dbReference type="PATRIC" id="fig|1423775.4.peg.1508"/>
<sequence>MQENLEMSILERKMAKMETTSFEDLLKEEMKNPKFKSAFEKEYQRISNMKEYDKKVTSYDFRLDKIKDEKKSL</sequence>
<dbReference type="EMBL" id="AZDZ01000019">
    <property type="protein sequence ID" value="KRK79115.1"/>
    <property type="molecule type" value="Genomic_DNA"/>
</dbReference>
<comment type="caution">
    <text evidence="1">The sequence shown here is derived from an EMBL/GenBank/DDBJ whole genome shotgun (WGS) entry which is preliminary data.</text>
</comment>